<keyword evidence="4" id="KW-1003">Cell membrane</keyword>
<keyword evidence="7 9" id="KW-0472">Membrane</keyword>
<evidence type="ECO:0000256" key="6">
    <source>
        <dbReference type="ARBA" id="ARBA00022989"/>
    </source>
</evidence>
<evidence type="ECO:0000256" key="1">
    <source>
        <dbReference type="ARBA" id="ARBA00004651"/>
    </source>
</evidence>
<feature type="transmembrane region" description="Helical" evidence="9">
    <location>
        <begin position="406"/>
        <end position="429"/>
    </location>
</feature>
<accession>A0A370GN52</accession>
<feature type="transmembrane region" description="Helical" evidence="9">
    <location>
        <begin position="347"/>
        <end position="368"/>
    </location>
</feature>
<gene>
    <name evidence="10" type="ORF">DFR68_11442</name>
</gene>
<dbReference type="GO" id="GO:0005886">
    <property type="term" value="C:plasma membrane"/>
    <property type="evidence" value="ECO:0007669"/>
    <property type="project" value="UniProtKB-SubCell"/>
</dbReference>
<dbReference type="Pfam" id="PF00860">
    <property type="entry name" value="Xan_ur_permease"/>
    <property type="match status" value="1"/>
</dbReference>
<feature type="transmembrane region" description="Helical" evidence="9">
    <location>
        <begin position="170"/>
        <end position="187"/>
    </location>
</feature>
<evidence type="ECO:0000256" key="5">
    <source>
        <dbReference type="ARBA" id="ARBA00022692"/>
    </source>
</evidence>
<dbReference type="PANTHER" id="PTHR42810:SF4">
    <property type="entry name" value="URIC ACID TRANSPORTER UACT"/>
    <property type="match status" value="1"/>
</dbReference>
<feature type="transmembrane region" description="Helical" evidence="9">
    <location>
        <begin position="144"/>
        <end position="164"/>
    </location>
</feature>
<proteinExistence type="inferred from homology"/>
<evidence type="ECO:0000256" key="4">
    <source>
        <dbReference type="ARBA" id="ARBA00022475"/>
    </source>
</evidence>
<comment type="similarity">
    <text evidence="2">Belongs to the nucleobase:cation symporter-2 (NCS2) (TC 2.A.40) family.</text>
</comment>
<dbReference type="STRING" id="1210089.GCA_001613165_02732"/>
<evidence type="ECO:0000256" key="8">
    <source>
        <dbReference type="SAM" id="MobiDB-lite"/>
    </source>
</evidence>
<dbReference type="PROSITE" id="PS01116">
    <property type="entry name" value="XANTH_URACIL_PERMASE"/>
    <property type="match status" value="1"/>
</dbReference>
<feature type="region of interest" description="Disordered" evidence="8">
    <location>
        <begin position="440"/>
        <end position="459"/>
    </location>
</feature>
<keyword evidence="11" id="KW-1185">Reference proteome</keyword>
<feature type="transmembrane region" description="Helical" evidence="9">
    <location>
        <begin position="233"/>
        <end position="257"/>
    </location>
</feature>
<keyword evidence="6 9" id="KW-1133">Transmembrane helix</keyword>
<keyword evidence="5 9" id="KW-0812">Transmembrane</keyword>
<evidence type="ECO:0000256" key="3">
    <source>
        <dbReference type="ARBA" id="ARBA00022448"/>
    </source>
</evidence>
<sequence>MPSQSPASESPPAAPPNPLSPWRTVVFGLQHVLVMYTGCIAVPLVFGAALGLDKTTIATLVNADLLVAGVVTIVQAVGVGKLLGARMPVVAGASFTAVNPMILIGQEYGLSAVYGAMIAAGIFGLLIAVPFARLLRFFPPIVRGAAITMIGLSLIGNAVTMVFGDRSPDGARLGLAVGVIVVIVALMRYGRGILAQSAVLVALVLGTLAAAGMSMTDFGGVGSAGWLGLPDPFVFGAPQFPIAGIASMCLVMLVIYAESTAYLLSISETTGQPAGRAQLARGLAADGASALLAGFLTSFPDTIFAQNVSLVRITGVVSRAVTAVAGVFLVVLGLVPKMGEVVASLPGPVIGAVSLVMFATVAGVGIATIAQAELARNDNLLIVSLAMGVGMIPIVAPQIYAELPSAAKIVLGGAITSTVLVAFVLNLIFNHLTVPRALRRTPPSSAAPQPKPEIEEVPA</sequence>
<dbReference type="AlphaFoldDB" id="A0A370GN52"/>
<dbReference type="NCBIfam" id="NF037981">
    <property type="entry name" value="NCS2_1"/>
    <property type="match status" value="1"/>
</dbReference>
<feature type="transmembrane region" description="Helical" evidence="9">
    <location>
        <begin position="112"/>
        <end position="132"/>
    </location>
</feature>
<evidence type="ECO:0000313" key="11">
    <source>
        <dbReference type="Proteomes" id="UP000255355"/>
    </source>
</evidence>
<feature type="transmembrane region" description="Helical" evidence="9">
    <location>
        <begin position="194"/>
        <end position="213"/>
    </location>
</feature>
<organism evidence="10 11">
    <name type="scientific">Nocardia mexicana</name>
    <dbReference type="NCBI Taxonomy" id="279262"/>
    <lineage>
        <taxon>Bacteria</taxon>
        <taxon>Bacillati</taxon>
        <taxon>Actinomycetota</taxon>
        <taxon>Actinomycetes</taxon>
        <taxon>Mycobacteriales</taxon>
        <taxon>Nocardiaceae</taxon>
        <taxon>Nocardia</taxon>
    </lineage>
</organism>
<evidence type="ECO:0000256" key="7">
    <source>
        <dbReference type="ARBA" id="ARBA00023136"/>
    </source>
</evidence>
<evidence type="ECO:0000256" key="9">
    <source>
        <dbReference type="SAM" id="Phobius"/>
    </source>
</evidence>
<feature type="transmembrane region" description="Helical" evidence="9">
    <location>
        <begin position="32"/>
        <end position="51"/>
    </location>
</feature>
<dbReference type="GO" id="GO:0042907">
    <property type="term" value="F:xanthine transmembrane transporter activity"/>
    <property type="evidence" value="ECO:0007669"/>
    <property type="project" value="TreeGrafter"/>
</dbReference>
<keyword evidence="3" id="KW-0813">Transport</keyword>
<reference evidence="10 11" key="1">
    <citation type="submission" date="2018-07" db="EMBL/GenBank/DDBJ databases">
        <title>Genomic Encyclopedia of Type Strains, Phase IV (KMG-IV): sequencing the most valuable type-strain genomes for metagenomic binning, comparative biology and taxonomic classification.</title>
        <authorList>
            <person name="Goeker M."/>
        </authorList>
    </citation>
    <scope>NUCLEOTIDE SEQUENCE [LARGE SCALE GENOMIC DNA]</scope>
    <source>
        <strain evidence="10 11">DSM 44952</strain>
    </source>
</reference>
<dbReference type="NCBIfam" id="TIGR00801">
    <property type="entry name" value="ncs2"/>
    <property type="match status" value="1"/>
</dbReference>
<feature type="transmembrane region" description="Helical" evidence="9">
    <location>
        <begin position="57"/>
        <end position="77"/>
    </location>
</feature>
<comment type="caution">
    <text evidence="10">The sequence shown here is derived from an EMBL/GenBank/DDBJ whole genome shotgun (WGS) entry which is preliminary data.</text>
</comment>
<feature type="transmembrane region" description="Helical" evidence="9">
    <location>
        <begin position="316"/>
        <end position="335"/>
    </location>
</feature>
<evidence type="ECO:0000256" key="2">
    <source>
        <dbReference type="ARBA" id="ARBA00008821"/>
    </source>
</evidence>
<dbReference type="PANTHER" id="PTHR42810">
    <property type="entry name" value="PURINE PERMEASE C1399.01C-RELATED"/>
    <property type="match status" value="1"/>
</dbReference>
<name>A0A370GN52_9NOCA</name>
<dbReference type="InterPro" id="IPR006042">
    <property type="entry name" value="Xan_ur_permease"/>
</dbReference>
<comment type="subcellular location">
    <subcellularLocation>
        <location evidence="1">Cell membrane</location>
        <topology evidence="1">Multi-pass membrane protein</topology>
    </subcellularLocation>
</comment>
<protein>
    <submittedName>
        <fullName evidence="10">Xanthine permease</fullName>
    </submittedName>
</protein>
<evidence type="ECO:0000313" key="10">
    <source>
        <dbReference type="EMBL" id="RDI45021.1"/>
    </source>
</evidence>
<feature type="transmembrane region" description="Helical" evidence="9">
    <location>
        <begin position="380"/>
        <end position="400"/>
    </location>
</feature>
<dbReference type="EMBL" id="QQAZ01000014">
    <property type="protein sequence ID" value="RDI45021.1"/>
    <property type="molecule type" value="Genomic_DNA"/>
</dbReference>
<dbReference type="InterPro" id="IPR006043">
    <property type="entry name" value="NCS2"/>
</dbReference>
<dbReference type="Proteomes" id="UP000255355">
    <property type="component" value="Unassembled WGS sequence"/>
</dbReference>